<sequence>MNNVEVGMGSNAGDYFQAFYIAYPNGLSSKTISAELIQLAFANTIFPLATITVEPLTTNTIWWSEVEQDGEESPESYFEPWQNMRAWFNQQQDFIDSAFIRIGDATLLEQIDNKDYPKGTIITGCVLPRLALGLTANGSLAGLFGYVVQS</sequence>
<gene>
    <name evidence="1" type="ORF">GAK29_02001</name>
</gene>
<protein>
    <submittedName>
        <fullName evidence="1">Uncharacterized protein</fullName>
    </submittedName>
</protein>
<reference evidence="2" key="1">
    <citation type="journal article" date="2020" name="MBio">
        <title>Horizontal gene transfer to a defensive symbiont with a reduced genome amongst a multipartite beetle microbiome.</title>
        <authorList>
            <person name="Waterworth S.C."/>
            <person name="Florez L.V."/>
            <person name="Rees E.R."/>
            <person name="Hertweck C."/>
            <person name="Kaltenpoth M."/>
            <person name="Kwan J.C."/>
        </authorList>
    </citation>
    <scope>NUCLEOTIDE SEQUENCE [LARGE SCALE GENOMIC DNA]</scope>
</reference>
<dbReference type="AlphaFoldDB" id="A0A833PFQ3"/>
<accession>A0A833PFQ3</accession>
<evidence type="ECO:0000313" key="1">
    <source>
        <dbReference type="EMBL" id="KAF1025289.1"/>
    </source>
</evidence>
<comment type="caution">
    <text evidence="1">The sequence shown here is derived from an EMBL/GenBank/DDBJ whole genome shotgun (WGS) entry which is preliminary data.</text>
</comment>
<dbReference type="Proteomes" id="UP000490535">
    <property type="component" value="Unassembled WGS sequence"/>
</dbReference>
<proteinExistence type="predicted"/>
<organism evidence="1 2">
    <name type="scientific">Acinetobacter bereziniae</name>
    <name type="common">Acinetobacter genomosp. 10</name>
    <dbReference type="NCBI Taxonomy" id="106648"/>
    <lineage>
        <taxon>Bacteria</taxon>
        <taxon>Pseudomonadati</taxon>
        <taxon>Pseudomonadota</taxon>
        <taxon>Gammaproteobacteria</taxon>
        <taxon>Moraxellales</taxon>
        <taxon>Moraxellaceae</taxon>
        <taxon>Acinetobacter</taxon>
    </lineage>
</organism>
<name>A0A833PFQ3_ACIBZ</name>
<dbReference type="EMBL" id="WNDP01000042">
    <property type="protein sequence ID" value="KAF1025289.1"/>
    <property type="molecule type" value="Genomic_DNA"/>
</dbReference>
<evidence type="ECO:0000313" key="2">
    <source>
        <dbReference type="Proteomes" id="UP000490535"/>
    </source>
</evidence>